<evidence type="ECO:0000313" key="1">
    <source>
        <dbReference type="EMBL" id="BBK22659.1"/>
    </source>
</evidence>
<sequence length="133" mass="15663">MTIQQVSEFLERNGIKNKIKRQCTWTGSCYWEEDIIILKKENKEIQIVPWGVIKNKQIVVDKDNTTHWVFDKTIECSTLSVRTCITNPKGFYPPYNSKTEFITSLNEILDRFIIGFLNLINSKDVHFEQQSLF</sequence>
<reference evidence="2" key="1">
    <citation type="submission" date="2019-05" db="EMBL/GenBank/DDBJ databases">
        <title>Complete genome sequencing of Absiella argi strain JCM 30884.</title>
        <authorList>
            <person name="Sakamoto M."/>
            <person name="Murakami T."/>
            <person name="Mori H."/>
        </authorList>
    </citation>
    <scope>NUCLEOTIDE SEQUENCE [LARGE SCALE GENOMIC DNA]</scope>
    <source>
        <strain evidence="2">JCM 30884</strain>
    </source>
</reference>
<dbReference type="RefSeq" id="WP_118277763.1">
    <property type="nucleotide sequence ID" value="NZ_AP019695.1"/>
</dbReference>
<accession>A0A6N4TIT3</accession>
<organism evidence="1 2">
    <name type="scientific">Amedibacterium intestinale</name>
    <dbReference type="NCBI Taxonomy" id="2583452"/>
    <lineage>
        <taxon>Bacteria</taxon>
        <taxon>Bacillati</taxon>
        <taxon>Bacillota</taxon>
        <taxon>Erysipelotrichia</taxon>
        <taxon>Erysipelotrichales</taxon>
        <taxon>Erysipelotrichaceae</taxon>
        <taxon>Amedibacterium</taxon>
    </lineage>
</organism>
<dbReference type="EMBL" id="AP019695">
    <property type="protein sequence ID" value="BBK22659.1"/>
    <property type="molecule type" value="Genomic_DNA"/>
</dbReference>
<protein>
    <submittedName>
        <fullName evidence="1">Uncharacterized protein</fullName>
    </submittedName>
</protein>
<dbReference type="KEGG" id="aarg:Aargi30884_15620"/>
<keyword evidence="2" id="KW-1185">Reference proteome</keyword>
<evidence type="ECO:0000313" key="2">
    <source>
        <dbReference type="Proteomes" id="UP000464754"/>
    </source>
</evidence>
<name>A0A6N4TIT3_9FIRM</name>
<proteinExistence type="predicted"/>
<dbReference type="Proteomes" id="UP000464754">
    <property type="component" value="Chromosome"/>
</dbReference>
<dbReference type="AlphaFoldDB" id="A0A6N4TIT3"/>
<gene>
    <name evidence="1" type="ORF">Aargi30884_15620</name>
</gene>